<dbReference type="Proteomes" id="UP001153387">
    <property type="component" value="Unassembled WGS sequence"/>
</dbReference>
<dbReference type="InterPro" id="IPR029063">
    <property type="entry name" value="SAM-dependent_MTases_sf"/>
</dbReference>
<dbReference type="Pfam" id="PF13489">
    <property type="entry name" value="Methyltransf_23"/>
    <property type="match status" value="1"/>
</dbReference>
<keyword evidence="1" id="KW-0808">Transferase</keyword>
<dbReference type="RefSeq" id="WP_277567571.1">
    <property type="nucleotide sequence ID" value="NZ_JAPDHZ010000004.1"/>
</dbReference>
<dbReference type="AlphaFoldDB" id="A0A9X4QP00"/>
<evidence type="ECO:0000313" key="2">
    <source>
        <dbReference type="Proteomes" id="UP001153387"/>
    </source>
</evidence>
<keyword evidence="2" id="KW-1185">Reference proteome</keyword>
<sequence>MDHPFFQQAVRKNYYLKSGYVSREQPRYCYDTLMEGVWQPQVYALARELGMTLRCKYVIDIGCGTASKLVKLYPDFQIIGIDYGENLQASRSMYPFGTWLEHNLDSRHKLNFEKSILKDAILVCADVIEHLVQPVHFLCNLKEWMEHAAVCLLSTPERDIEQGADHRGPPPNPSHVREWNLDELATLFRSFAFDIKFAGLTVSENITHTKRTSLLVLGNNDPYHAKSALLESREVRKNIMRII</sequence>
<evidence type="ECO:0000313" key="1">
    <source>
        <dbReference type="EMBL" id="MDG0793849.1"/>
    </source>
</evidence>
<gene>
    <name evidence="1" type="ORF">OMP38_25775</name>
</gene>
<name>A0A9X4QP00_9BACL</name>
<keyword evidence="1" id="KW-0489">Methyltransferase</keyword>
<proteinExistence type="predicted"/>
<dbReference type="GO" id="GO:0008168">
    <property type="term" value="F:methyltransferase activity"/>
    <property type="evidence" value="ECO:0007669"/>
    <property type="project" value="UniProtKB-KW"/>
</dbReference>
<organism evidence="1 2">
    <name type="scientific">Cohnella ginsengisoli</name>
    <dbReference type="NCBI Taxonomy" id="425004"/>
    <lineage>
        <taxon>Bacteria</taxon>
        <taxon>Bacillati</taxon>
        <taxon>Bacillota</taxon>
        <taxon>Bacilli</taxon>
        <taxon>Bacillales</taxon>
        <taxon>Paenibacillaceae</taxon>
        <taxon>Cohnella</taxon>
    </lineage>
</organism>
<dbReference type="Gene3D" id="3.40.50.150">
    <property type="entry name" value="Vaccinia Virus protein VP39"/>
    <property type="match status" value="1"/>
</dbReference>
<dbReference type="SUPFAM" id="SSF53335">
    <property type="entry name" value="S-adenosyl-L-methionine-dependent methyltransferases"/>
    <property type="match status" value="1"/>
</dbReference>
<dbReference type="EMBL" id="JAPDHZ010000004">
    <property type="protein sequence ID" value="MDG0793849.1"/>
    <property type="molecule type" value="Genomic_DNA"/>
</dbReference>
<protein>
    <submittedName>
        <fullName evidence="1">Class I SAM-dependent methyltransferase</fullName>
    </submittedName>
</protein>
<dbReference type="GO" id="GO:0032259">
    <property type="term" value="P:methylation"/>
    <property type="evidence" value="ECO:0007669"/>
    <property type="project" value="UniProtKB-KW"/>
</dbReference>
<reference evidence="1 2" key="1">
    <citation type="submission" date="2022-10" db="EMBL/GenBank/DDBJ databases">
        <title>Comparative genomic analysis of Cohnella hashimotonis sp. nov., isolated from the International Space Station.</title>
        <authorList>
            <person name="Simpson A."/>
            <person name="Venkateswaran K."/>
        </authorList>
    </citation>
    <scope>NUCLEOTIDE SEQUENCE [LARGE SCALE GENOMIC DNA]</scope>
    <source>
        <strain evidence="1 2">DSM 18997</strain>
    </source>
</reference>
<accession>A0A9X4QP00</accession>
<comment type="caution">
    <text evidence="1">The sequence shown here is derived from an EMBL/GenBank/DDBJ whole genome shotgun (WGS) entry which is preliminary data.</text>
</comment>